<proteinExistence type="predicted"/>
<keyword evidence="5" id="KW-1185">Reference proteome</keyword>
<feature type="transmembrane region" description="Helical" evidence="2">
    <location>
        <begin position="428"/>
        <end position="446"/>
    </location>
</feature>
<reference evidence="5" key="1">
    <citation type="submission" date="2018-04" db="EMBL/GenBank/DDBJ databases">
        <authorList>
            <person name="Lucker S."/>
            <person name="Sakoula D."/>
        </authorList>
    </citation>
    <scope>NUCLEOTIDE SEQUENCE [LARGE SCALE GENOMIC DNA]</scope>
</reference>
<dbReference type="SUPFAM" id="SSF52151">
    <property type="entry name" value="FabD/lysophospholipase-like"/>
    <property type="match status" value="1"/>
</dbReference>
<keyword evidence="1" id="KW-0443">Lipid metabolism</keyword>
<dbReference type="InterPro" id="IPR016035">
    <property type="entry name" value="Acyl_Trfase/lysoPLipase"/>
</dbReference>
<evidence type="ECO:0000256" key="1">
    <source>
        <dbReference type="ARBA" id="ARBA00023098"/>
    </source>
</evidence>
<feature type="transmembrane region" description="Helical" evidence="2">
    <location>
        <begin position="318"/>
        <end position="340"/>
    </location>
</feature>
<dbReference type="OrthoDB" id="100544at2"/>
<feature type="transmembrane region" description="Helical" evidence="2">
    <location>
        <begin position="399"/>
        <end position="422"/>
    </location>
</feature>
<keyword evidence="2" id="KW-0812">Transmembrane</keyword>
<sequence>MTMMDSDQTDGPIPLAQVLAEEAAELHDAHRSFPDHLSPDEHLKQVFSSIHQLNPTRSALCLSGGGIRSATFGLGVLQGLARHNLLRHFDYLSTVSGGGYIGSWFSAWIHRDPDGLQGVCDQLGQAAPPGATAHEPEPVSWLRTYSNYLSPRLGLMSADSWTLVGTYLRNLLLNWLVLVPFLLALLALPLLYHSALNAPASPSAMTALVLLGSSGLLINLTYLHLCRPNLWKLRQAPVWKRIETQGTFLVACLLPLMAGAVCLTIAWGWFHRQPDYSLDRLSLFGLPSLVTLALGAGAMHLTAWLIAAILLRRPWLDWWRFFESLTIVLSGLLGGGLLWVALKQLDRIKALDPDLLWYTCAAVPAFLSLFLLAATLFIGIASRSTGDGDREWWGRAGSWILIASVCWVGLGSIAIFGPAWWGKLSTEVASAGGITGLLTVVLGFSAKTDAKPSGSEPAWWKQLGKQVYLLLLAPLTIGLILIQLARITQAIVAEAPWFQVGEFIVGMALFSVLLSVVININKFSLHSMYRNRLIRAYLGASRWNSRTPNSFTGFDSGDNLAMADLAPQASAAQKPFHVVNIALNLVHGNNLAWQQRKAQSFTVSPLHCGSFVNQLGYRRSSEYGKNPAVNQAITLGTALAISGAAASPNMGYHSSPAITFLLTLFNIRLGWWLGNPGRAGQDTYSQSCPEFAVGPMLAEAFGFTNEQKRYVYLSDGGHFENLGLYEMVLRRCHYILVSDAGCDEKMEFQDLGNAIRKIRIDLGIDIDINVEPLRPSAQHRSGVHYAVGAIRYSRVDPGAPDGILIYLKPSLSGDEPVDVLEYAAHHGQFPHEPTSDQFFDESQFESYRRLGRHVAEEVFASVTAQAGTLPGAFDALRARHAPSQG</sequence>
<evidence type="ECO:0000256" key="2">
    <source>
        <dbReference type="SAM" id="Phobius"/>
    </source>
</evidence>
<dbReference type="GO" id="GO:0005829">
    <property type="term" value="C:cytosol"/>
    <property type="evidence" value="ECO:0007669"/>
    <property type="project" value="TreeGrafter"/>
</dbReference>
<dbReference type="Gene3D" id="3.40.1090.10">
    <property type="entry name" value="Cytosolic phospholipase A2 catalytic domain"/>
    <property type="match status" value="2"/>
</dbReference>
<accession>A0A330L1Z9</accession>
<evidence type="ECO:0000313" key="5">
    <source>
        <dbReference type="Proteomes" id="UP000248168"/>
    </source>
</evidence>
<feature type="transmembrane region" description="Helical" evidence="2">
    <location>
        <begin position="204"/>
        <end position="225"/>
    </location>
</feature>
<dbReference type="Proteomes" id="UP000248168">
    <property type="component" value="Unassembled WGS sequence"/>
</dbReference>
<feature type="transmembrane region" description="Helical" evidence="2">
    <location>
        <begin position="355"/>
        <end position="378"/>
    </location>
</feature>
<protein>
    <recommendedName>
        <fullName evidence="3">PNPLA domain-containing protein</fullName>
    </recommendedName>
</protein>
<feature type="transmembrane region" description="Helical" evidence="2">
    <location>
        <begin position="171"/>
        <end position="192"/>
    </location>
</feature>
<feature type="transmembrane region" description="Helical" evidence="2">
    <location>
        <begin position="497"/>
        <end position="520"/>
    </location>
</feature>
<gene>
    <name evidence="4" type="ORF">NITLEN_10874</name>
</gene>
<evidence type="ECO:0000313" key="4">
    <source>
        <dbReference type="EMBL" id="SPP63788.1"/>
    </source>
</evidence>
<dbReference type="EMBL" id="OUNR01000001">
    <property type="protein sequence ID" value="SPP63788.1"/>
    <property type="molecule type" value="Genomic_DNA"/>
</dbReference>
<evidence type="ECO:0000259" key="3">
    <source>
        <dbReference type="Pfam" id="PF01734"/>
    </source>
</evidence>
<dbReference type="Pfam" id="PF01734">
    <property type="entry name" value="Patatin"/>
    <property type="match status" value="1"/>
</dbReference>
<dbReference type="AlphaFoldDB" id="A0A330L1Z9"/>
<dbReference type="GO" id="GO:0046475">
    <property type="term" value="P:glycerophospholipid catabolic process"/>
    <property type="evidence" value="ECO:0007669"/>
    <property type="project" value="TreeGrafter"/>
</dbReference>
<dbReference type="PANTHER" id="PTHR10728:SF40">
    <property type="entry name" value="PATATIN FAMILY PROTEIN"/>
    <property type="match status" value="1"/>
</dbReference>
<feature type="transmembrane region" description="Helical" evidence="2">
    <location>
        <begin position="290"/>
        <end position="311"/>
    </location>
</feature>
<feature type="transmembrane region" description="Helical" evidence="2">
    <location>
        <begin position="467"/>
        <end position="485"/>
    </location>
</feature>
<feature type="domain" description="PNPLA" evidence="3">
    <location>
        <begin position="60"/>
        <end position="170"/>
    </location>
</feature>
<dbReference type="InParanoid" id="A0A330L1Z9"/>
<name>A0A330L1Z9_9BACT</name>
<organism evidence="4 5">
    <name type="scientific">Nitrospira lenta</name>
    <dbReference type="NCBI Taxonomy" id="1436998"/>
    <lineage>
        <taxon>Bacteria</taxon>
        <taxon>Pseudomonadati</taxon>
        <taxon>Nitrospirota</taxon>
        <taxon>Nitrospiria</taxon>
        <taxon>Nitrospirales</taxon>
        <taxon>Nitrospiraceae</taxon>
        <taxon>Nitrospira</taxon>
    </lineage>
</organism>
<dbReference type="GO" id="GO:0004623">
    <property type="term" value="F:phospholipase A2 activity"/>
    <property type="evidence" value="ECO:0007669"/>
    <property type="project" value="TreeGrafter"/>
</dbReference>
<dbReference type="InterPro" id="IPR002641">
    <property type="entry name" value="PNPLA_dom"/>
</dbReference>
<feature type="transmembrane region" description="Helical" evidence="2">
    <location>
        <begin position="246"/>
        <end position="270"/>
    </location>
</feature>
<dbReference type="PANTHER" id="PTHR10728">
    <property type="entry name" value="CYTOSOLIC PHOSPHOLIPASE A2"/>
    <property type="match status" value="1"/>
</dbReference>
<keyword evidence="2" id="KW-0472">Membrane</keyword>
<keyword evidence="2" id="KW-1133">Transmembrane helix</keyword>